<reference evidence="2 3" key="1">
    <citation type="journal article" date="2019" name="PLoS ONE">
        <title>Comparative genome analysis indicates high evolutionary potential of pathogenicity genes in Colletotrichum tanaceti.</title>
        <authorList>
            <person name="Lelwala R.V."/>
            <person name="Korhonen P.K."/>
            <person name="Young N.D."/>
            <person name="Scott J.B."/>
            <person name="Ades P.A."/>
            <person name="Gasser R.B."/>
            <person name="Taylor P.W.J."/>
        </authorList>
    </citation>
    <scope>NUCLEOTIDE SEQUENCE [LARGE SCALE GENOMIC DNA]</scope>
    <source>
        <strain evidence="2">BRIP57314</strain>
    </source>
</reference>
<accession>A0A4U6XM82</accession>
<gene>
    <name evidence="2" type="ORF">CTA1_6885</name>
</gene>
<comment type="caution">
    <text evidence="2">The sequence shown here is derived from an EMBL/GenBank/DDBJ whole genome shotgun (WGS) entry which is preliminary data.</text>
</comment>
<feature type="region of interest" description="Disordered" evidence="1">
    <location>
        <begin position="45"/>
        <end position="92"/>
    </location>
</feature>
<dbReference type="Proteomes" id="UP000310108">
    <property type="component" value="Unassembled WGS sequence"/>
</dbReference>
<proteinExistence type="predicted"/>
<keyword evidence="3" id="KW-1185">Reference proteome</keyword>
<evidence type="ECO:0000313" key="3">
    <source>
        <dbReference type="Proteomes" id="UP000310108"/>
    </source>
</evidence>
<protein>
    <submittedName>
        <fullName evidence="2">Uncharacterized protein</fullName>
    </submittedName>
</protein>
<organism evidence="2 3">
    <name type="scientific">Colletotrichum tanaceti</name>
    <dbReference type="NCBI Taxonomy" id="1306861"/>
    <lineage>
        <taxon>Eukaryota</taxon>
        <taxon>Fungi</taxon>
        <taxon>Dikarya</taxon>
        <taxon>Ascomycota</taxon>
        <taxon>Pezizomycotina</taxon>
        <taxon>Sordariomycetes</taxon>
        <taxon>Hypocreomycetidae</taxon>
        <taxon>Glomerellales</taxon>
        <taxon>Glomerellaceae</taxon>
        <taxon>Colletotrichum</taxon>
        <taxon>Colletotrichum destructivum species complex</taxon>
    </lineage>
</organism>
<dbReference type="EMBL" id="PJEX01000058">
    <property type="protein sequence ID" value="TKW56781.1"/>
    <property type="molecule type" value="Genomic_DNA"/>
</dbReference>
<evidence type="ECO:0000256" key="1">
    <source>
        <dbReference type="SAM" id="MobiDB-lite"/>
    </source>
</evidence>
<evidence type="ECO:0000313" key="2">
    <source>
        <dbReference type="EMBL" id="TKW56781.1"/>
    </source>
</evidence>
<sequence length="92" mass="10123">MTELRQICASTPLAEVEAPASEPNFNRPPRPSLCEHCMSFPWEPQYEADVDDGGQGHTPARHDPSGPQEAHVIPAFDSMQGQAHDPDTFPRS</sequence>
<name>A0A4U6XM82_9PEZI</name>
<dbReference type="AlphaFoldDB" id="A0A4U6XM82"/>